<feature type="non-terminal residue" evidence="3">
    <location>
        <position position="1"/>
    </location>
</feature>
<dbReference type="AlphaFoldDB" id="A0A4S8ZUW7"/>
<dbReference type="Pfam" id="PF11951">
    <property type="entry name" value="Fungal_trans_2"/>
    <property type="match status" value="1"/>
</dbReference>
<proteinExistence type="predicted"/>
<feature type="region of interest" description="Disordered" evidence="2">
    <location>
        <begin position="50"/>
        <end position="71"/>
    </location>
</feature>
<reference evidence="3 4" key="1">
    <citation type="submission" date="2018-10" db="EMBL/GenBank/DDBJ databases">
        <title>Fifty Aureobasidium pullulans genomes reveal a recombining polyextremotolerant generalist.</title>
        <authorList>
            <person name="Gostincar C."/>
            <person name="Turk M."/>
            <person name="Zajc J."/>
            <person name="Gunde-Cimerman N."/>
        </authorList>
    </citation>
    <scope>NUCLEOTIDE SEQUENCE [LARGE SCALE GENOMIC DNA]</scope>
    <source>
        <strain evidence="3 4">EXF-10659</strain>
    </source>
</reference>
<accession>A0A4S8ZUW7</accession>
<organism evidence="3 4">
    <name type="scientific">Aureobasidium pullulans</name>
    <name type="common">Black yeast</name>
    <name type="synonym">Pullularia pullulans</name>
    <dbReference type="NCBI Taxonomy" id="5580"/>
    <lineage>
        <taxon>Eukaryota</taxon>
        <taxon>Fungi</taxon>
        <taxon>Dikarya</taxon>
        <taxon>Ascomycota</taxon>
        <taxon>Pezizomycotina</taxon>
        <taxon>Dothideomycetes</taxon>
        <taxon>Dothideomycetidae</taxon>
        <taxon>Dothideales</taxon>
        <taxon>Saccotheciaceae</taxon>
        <taxon>Aureobasidium</taxon>
    </lineage>
</organism>
<feature type="compositionally biased region" description="Polar residues" evidence="2">
    <location>
        <begin position="50"/>
        <end position="59"/>
    </location>
</feature>
<gene>
    <name evidence="3" type="ORF">D6D19_07990</name>
</gene>
<dbReference type="EMBL" id="QZAO01000348">
    <property type="protein sequence ID" value="THW70161.1"/>
    <property type="molecule type" value="Genomic_DNA"/>
</dbReference>
<sequence>GKSRSNDQLTRLPCHQLEKPITSQEEDAYNCDEVRPNCGNCVKREATCSFSSNEQSPSTGHEEPKSPIASETRQSILSRVEELELIHFFMTTTIKTLCHDPKDWHMWEVGLPQLAFQNDYLLDAVFAMTCLHRGSLHPLNKSYWLRSAVQYQSRALPMFYKVLDNVNEETCHAAFASSLLTSMVEIAMPQTDYDPIEHLVGLRSYFRGSATLWLTMVDHLRYGPMNPFFKPKTILWEYDPEIRKSFHDRLTDLYDIVAGSPDVKIYNETVDLLIRLFHDSPYSIMVFSLFVGPDFFHLVCQREPLAVLIYVYVGVLFHNVNIWWGEGVGERIVNGLSLPAELLESNPKCASALLWAQQQVKKRPEPDKILFWRIFRLPRERAYEGLKDSAEIRDKGRSWSIVRSTVLLIEKIGSTQMSGDQIIRSSGLGVGIYVLLSVSAHARI</sequence>
<evidence type="ECO:0008006" key="5">
    <source>
        <dbReference type="Google" id="ProtNLM"/>
    </source>
</evidence>
<comment type="caution">
    <text evidence="3">The sequence shown here is derived from an EMBL/GenBank/DDBJ whole genome shotgun (WGS) entry which is preliminary data.</text>
</comment>
<dbReference type="Gene3D" id="4.10.240.10">
    <property type="entry name" value="Zn(2)-C6 fungal-type DNA-binding domain"/>
    <property type="match status" value="1"/>
</dbReference>
<evidence type="ECO:0000256" key="1">
    <source>
        <dbReference type="ARBA" id="ARBA00023242"/>
    </source>
</evidence>
<dbReference type="GO" id="GO:0008270">
    <property type="term" value="F:zinc ion binding"/>
    <property type="evidence" value="ECO:0007669"/>
    <property type="project" value="InterPro"/>
</dbReference>
<dbReference type="InterPro" id="IPR001138">
    <property type="entry name" value="Zn2Cys6_DnaBD"/>
</dbReference>
<dbReference type="InterPro" id="IPR021858">
    <property type="entry name" value="Fun_TF"/>
</dbReference>
<protein>
    <recommendedName>
        <fullName evidence="5">Zn(2)-C6 fungal-type domain-containing protein</fullName>
    </recommendedName>
</protein>
<evidence type="ECO:0000313" key="3">
    <source>
        <dbReference type="EMBL" id="THW70161.1"/>
    </source>
</evidence>
<dbReference type="PANTHER" id="PTHR47784:SF5">
    <property type="entry name" value="STEROL UPTAKE CONTROL PROTEIN 2"/>
    <property type="match status" value="1"/>
</dbReference>
<evidence type="ECO:0000313" key="4">
    <source>
        <dbReference type="Proteomes" id="UP000308802"/>
    </source>
</evidence>
<evidence type="ECO:0000256" key="2">
    <source>
        <dbReference type="SAM" id="MobiDB-lite"/>
    </source>
</evidence>
<dbReference type="GO" id="GO:0001228">
    <property type="term" value="F:DNA-binding transcription activator activity, RNA polymerase II-specific"/>
    <property type="evidence" value="ECO:0007669"/>
    <property type="project" value="TreeGrafter"/>
</dbReference>
<dbReference type="InterPro" id="IPR053157">
    <property type="entry name" value="Sterol_Uptake_Regulator"/>
</dbReference>
<keyword evidence="1" id="KW-0539">Nucleus</keyword>
<dbReference type="InterPro" id="IPR036864">
    <property type="entry name" value="Zn2-C6_fun-type_DNA-bd_sf"/>
</dbReference>
<dbReference type="PANTHER" id="PTHR47784">
    <property type="entry name" value="STEROL UPTAKE CONTROL PROTEIN 2"/>
    <property type="match status" value="1"/>
</dbReference>
<dbReference type="Proteomes" id="UP000308802">
    <property type="component" value="Unassembled WGS sequence"/>
</dbReference>
<name>A0A4S8ZUW7_AURPU</name>
<dbReference type="CDD" id="cd00067">
    <property type="entry name" value="GAL4"/>
    <property type="match status" value="1"/>
</dbReference>